<reference evidence="4 5" key="1">
    <citation type="submission" date="2014-03" db="EMBL/GenBank/DDBJ databases">
        <title>Bradyrhizobium valentinum sp. nov., isolated from effective nodules of Lupinus mariae-josephae, a lupine endemic of basic-lime soils in Eastern Spain.</title>
        <authorList>
            <person name="Duran D."/>
            <person name="Rey L."/>
            <person name="Navarro A."/>
            <person name="Busquets A."/>
            <person name="Imperial J."/>
            <person name="Ruiz-Argueso T."/>
        </authorList>
    </citation>
    <scope>NUCLEOTIDE SEQUENCE [LARGE SCALE GENOMIC DNA]</scope>
    <source>
        <strain evidence="4 5">CCBAU 23086</strain>
    </source>
</reference>
<keyword evidence="4" id="KW-0378">Hydrolase</keyword>
<evidence type="ECO:0000313" key="4">
    <source>
        <dbReference type="EMBL" id="KRR18952.1"/>
    </source>
</evidence>
<proteinExistence type="predicted"/>
<evidence type="ECO:0000256" key="2">
    <source>
        <dbReference type="SAM" id="SignalP"/>
    </source>
</evidence>
<accession>A0A0R3MFC3</accession>
<sequence length="511" mass="55132">MSKCLLVTILVALGGATAAAQVTANDALIARAKSFELDTPYVPPPGDPLTHHAAGYAKVMCSAVFMTGLAPDFAAENVGFFTAPYGARAKLGKPVIDRANKAVHVTLPGGMTRTAKYLGSQGCVTLPIGASAMNFEPVAVKSRLPDPATQLWPMGDMLPQEPLPTEIDAGKLKAAVNAAFEPAEGLTAAFVVTWRGRLIAERYAEGITSQTALEGWSMGKSVTAALFGILVKDGVYDLEQAAPIPEWQSPGDPRAKIRIADLLHMSSGLRIRAPQDPDHDPTGPYPDHVYLYTGGIDSFRYAATRPLQWPPNTVGRYRNTDPVLINYLIRLGVEKRGDEYLSFPQRVLFDKLGIRTMVIETDPFGNFLGQGYEVGSGRDWARLGNLFLQGGVWNGERILPEGYTTFVSTLAPAWAADDRPIYGAFFWLNGDGQYPVPRDAYYMAGAGGQTTLIIPSHDLVVVRLGHYRGALYANSGFDKALALLIEAVPKAQKGRGQESDNRVPNGPSEGR</sequence>
<evidence type="ECO:0000259" key="3">
    <source>
        <dbReference type="Pfam" id="PF00144"/>
    </source>
</evidence>
<name>A0A0R3MFC3_9BRAD</name>
<feature type="domain" description="Beta-lactamase-related" evidence="3">
    <location>
        <begin position="186"/>
        <end position="464"/>
    </location>
</feature>
<dbReference type="SUPFAM" id="SSF56601">
    <property type="entry name" value="beta-lactamase/transpeptidase-like"/>
    <property type="match status" value="1"/>
</dbReference>
<keyword evidence="2" id="KW-0732">Signal</keyword>
<feature type="signal peptide" evidence="2">
    <location>
        <begin position="1"/>
        <end position="20"/>
    </location>
</feature>
<dbReference type="Gene3D" id="3.40.710.10">
    <property type="entry name" value="DD-peptidase/beta-lactamase superfamily"/>
    <property type="match status" value="1"/>
</dbReference>
<dbReference type="OrthoDB" id="9814204at2"/>
<dbReference type="AlphaFoldDB" id="A0A0R3MFC3"/>
<comment type="caution">
    <text evidence="4">The sequence shown here is derived from an EMBL/GenBank/DDBJ whole genome shotgun (WGS) entry which is preliminary data.</text>
</comment>
<protein>
    <submittedName>
        <fullName evidence="4">Serine hydrolase</fullName>
    </submittedName>
</protein>
<dbReference type="PANTHER" id="PTHR43283:SF7">
    <property type="entry name" value="BETA-LACTAMASE-RELATED DOMAIN-CONTAINING PROTEIN"/>
    <property type="match status" value="1"/>
</dbReference>
<gene>
    <name evidence="4" type="ORF">CQ14_18865</name>
</gene>
<feature type="region of interest" description="Disordered" evidence="1">
    <location>
        <begin position="492"/>
        <end position="511"/>
    </location>
</feature>
<dbReference type="InterPro" id="IPR001466">
    <property type="entry name" value="Beta-lactam-related"/>
</dbReference>
<dbReference type="InterPro" id="IPR012338">
    <property type="entry name" value="Beta-lactam/transpept-like"/>
</dbReference>
<dbReference type="Pfam" id="PF00144">
    <property type="entry name" value="Beta-lactamase"/>
    <property type="match status" value="1"/>
</dbReference>
<evidence type="ECO:0000256" key="1">
    <source>
        <dbReference type="SAM" id="MobiDB-lite"/>
    </source>
</evidence>
<dbReference type="GO" id="GO:0016787">
    <property type="term" value="F:hydrolase activity"/>
    <property type="evidence" value="ECO:0007669"/>
    <property type="project" value="UniProtKB-KW"/>
</dbReference>
<dbReference type="Proteomes" id="UP000051660">
    <property type="component" value="Unassembled WGS sequence"/>
</dbReference>
<evidence type="ECO:0000313" key="5">
    <source>
        <dbReference type="Proteomes" id="UP000051660"/>
    </source>
</evidence>
<dbReference type="EMBL" id="LLYB01000101">
    <property type="protein sequence ID" value="KRR18952.1"/>
    <property type="molecule type" value="Genomic_DNA"/>
</dbReference>
<organism evidence="4 5">
    <name type="scientific">Bradyrhizobium lablabi</name>
    <dbReference type="NCBI Taxonomy" id="722472"/>
    <lineage>
        <taxon>Bacteria</taxon>
        <taxon>Pseudomonadati</taxon>
        <taxon>Pseudomonadota</taxon>
        <taxon>Alphaproteobacteria</taxon>
        <taxon>Hyphomicrobiales</taxon>
        <taxon>Nitrobacteraceae</taxon>
        <taxon>Bradyrhizobium</taxon>
    </lineage>
</organism>
<dbReference type="PANTHER" id="PTHR43283">
    <property type="entry name" value="BETA-LACTAMASE-RELATED"/>
    <property type="match status" value="1"/>
</dbReference>
<feature type="chain" id="PRO_5006444023" evidence="2">
    <location>
        <begin position="21"/>
        <end position="511"/>
    </location>
</feature>
<dbReference type="InterPro" id="IPR050789">
    <property type="entry name" value="Diverse_Enzym_Activities"/>
</dbReference>